<sequence length="65" mass="6742">MQKLSNNVAHGQNIAVLHAAVKLGTQAILQSLGGTTSSPSLNGEFLTEADIAAALNARLMKNLNI</sequence>
<reference evidence="1 2" key="1">
    <citation type="journal article" date="2016" name="Sci. Rep.">
        <title>A proposed integrated approach for the preclinical evaluation of phage therapy in Pseudomonas infections.</title>
        <authorList>
            <person name="Danis-Wlodarczyk K."/>
            <person name="Vandenheuvel D."/>
            <person name="Jang H.B."/>
            <person name="Briers Y."/>
            <person name="Olszak T."/>
            <person name="Arabski M."/>
            <person name="Wasik S."/>
            <person name="Drabik M."/>
            <person name="Higgins G."/>
            <person name="Tyrrell J."/>
            <person name="Harvey B.J."/>
            <person name="Noben J.P."/>
            <person name="Lavigne R."/>
            <person name="Drulis-Kawa Z."/>
        </authorList>
    </citation>
    <scope>NUCLEOTIDE SEQUENCE [LARGE SCALE GENOMIC DNA]</scope>
</reference>
<proteinExistence type="predicted"/>
<gene>
    <name evidence="1" type="ORF">KTN4_218</name>
</gene>
<evidence type="ECO:0000313" key="1">
    <source>
        <dbReference type="EMBL" id="ANM44976.1"/>
    </source>
</evidence>
<dbReference type="EMBL" id="KU521356">
    <property type="protein sequence ID" value="ANM44976.1"/>
    <property type="molecule type" value="Genomic_DNA"/>
</dbReference>
<accession>A0A192Y7L0</accession>
<name>A0A192Y7L0_9CAUD</name>
<organism evidence="1 2">
    <name type="scientific">Pseudomonas phage KTN4</name>
    <dbReference type="NCBI Taxonomy" id="1862701"/>
    <lineage>
        <taxon>Viruses</taxon>
        <taxon>Duplodnaviria</taxon>
        <taxon>Heunggongvirae</taxon>
        <taxon>Uroviricota</taxon>
        <taxon>Caudoviricetes</taxon>
        <taxon>Chimalliviridae</taxon>
        <taxon>Phikzvirus</taxon>
        <taxon>Phikzvirus phiKZ</taxon>
    </lineage>
</organism>
<evidence type="ECO:0000313" key="2">
    <source>
        <dbReference type="Proteomes" id="UP000224336"/>
    </source>
</evidence>
<dbReference type="Proteomes" id="UP000224336">
    <property type="component" value="Segment"/>
</dbReference>
<protein>
    <submittedName>
        <fullName evidence="1">Uncharacterized protein</fullName>
    </submittedName>
</protein>